<dbReference type="PANTHER" id="PTHR12903">
    <property type="entry name" value="MITOCHONDRIAL RIBOSOMAL PROTEIN L24"/>
    <property type="match status" value="1"/>
</dbReference>
<evidence type="ECO:0000256" key="1">
    <source>
        <dbReference type="ARBA" id="ARBA00010618"/>
    </source>
</evidence>
<dbReference type="Pfam" id="PF22682">
    <property type="entry name" value="Ribosomal_uL24m-like"/>
    <property type="match status" value="1"/>
</dbReference>
<dbReference type="GeneID" id="81601435"/>
<dbReference type="Gene3D" id="2.30.30.30">
    <property type="match status" value="1"/>
</dbReference>
<evidence type="ECO:0000256" key="2">
    <source>
        <dbReference type="ARBA" id="ARBA00022980"/>
    </source>
</evidence>
<keyword evidence="6" id="KW-1185">Reference proteome</keyword>
<evidence type="ECO:0000313" key="6">
    <source>
        <dbReference type="Proteomes" id="UP001213681"/>
    </source>
</evidence>
<name>A0AAD6G179_9EURO</name>
<accession>A0AAD6G179</accession>
<dbReference type="GO" id="GO:0003735">
    <property type="term" value="F:structural constituent of ribosome"/>
    <property type="evidence" value="ECO:0007669"/>
    <property type="project" value="InterPro"/>
</dbReference>
<dbReference type="Proteomes" id="UP001213681">
    <property type="component" value="Unassembled WGS sequence"/>
</dbReference>
<reference evidence="5" key="1">
    <citation type="submission" date="2022-12" db="EMBL/GenBank/DDBJ databases">
        <authorList>
            <person name="Petersen C."/>
        </authorList>
    </citation>
    <scope>NUCLEOTIDE SEQUENCE</scope>
    <source>
        <strain evidence="5">IBT 16125</strain>
    </source>
</reference>
<dbReference type="InterPro" id="IPR014722">
    <property type="entry name" value="Rib_uL2_dom2"/>
</dbReference>
<dbReference type="GO" id="GO:1990904">
    <property type="term" value="C:ribonucleoprotein complex"/>
    <property type="evidence" value="ECO:0007669"/>
    <property type="project" value="UniProtKB-KW"/>
</dbReference>
<dbReference type="GO" id="GO:0006412">
    <property type="term" value="P:translation"/>
    <property type="evidence" value="ECO:0007669"/>
    <property type="project" value="InterPro"/>
</dbReference>
<dbReference type="SUPFAM" id="SSF50104">
    <property type="entry name" value="Translation proteins SH3-like domain"/>
    <property type="match status" value="1"/>
</dbReference>
<dbReference type="InterPro" id="IPR041988">
    <property type="entry name" value="Ribosomal_uL24_KOW"/>
</dbReference>
<dbReference type="GO" id="GO:0003723">
    <property type="term" value="F:RNA binding"/>
    <property type="evidence" value="ECO:0007669"/>
    <property type="project" value="InterPro"/>
</dbReference>
<keyword evidence="2" id="KW-0689">Ribosomal protein</keyword>
<comment type="caution">
    <text evidence="5">The sequence shown here is derived from an EMBL/GenBank/DDBJ whole genome shotgun (WGS) entry which is preliminary data.</text>
</comment>
<evidence type="ECO:0000313" key="5">
    <source>
        <dbReference type="EMBL" id="KAJ5443938.1"/>
    </source>
</evidence>
<feature type="region of interest" description="Disordered" evidence="4">
    <location>
        <begin position="368"/>
        <end position="387"/>
    </location>
</feature>
<organism evidence="5 6">
    <name type="scientific">Penicillium daleae</name>
    <dbReference type="NCBI Taxonomy" id="63821"/>
    <lineage>
        <taxon>Eukaryota</taxon>
        <taxon>Fungi</taxon>
        <taxon>Dikarya</taxon>
        <taxon>Ascomycota</taxon>
        <taxon>Pezizomycotina</taxon>
        <taxon>Eurotiomycetes</taxon>
        <taxon>Eurotiomycetidae</taxon>
        <taxon>Eurotiales</taxon>
        <taxon>Aspergillaceae</taxon>
        <taxon>Penicillium</taxon>
    </lineage>
</organism>
<keyword evidence="3" id="KW-0687">Ribonucleoprotein</keyword>
<evidence type="ECO:0000256" key="3">
    <source>
        <dbReference type="ARBA" id="ARBA00023274"/>
    </source>
</evidence>
<dbReference type="GO" id="GO:0005840">
    <property type="term" value="C:ribosome"/>
    <property type="evidence" value="ECO:0007669"/>
    <property type="project" value="UniProtKB-KW"/>
</dbReference>
<reference evidence="5" key="2">
    <citation type="journal article" date="2023" name="IMA Fungus">
        <title>Comparative genomic study of the Penicillium genus elucidates a diverse pangenome and 15 lateral gene transfer events.</title>
        <authorList>
            <person name="Petersen C."/>
            <person name="Sorensen T."/>
            <person name="Nielsen M.R."/>
            <person name="Sondergaard T.E."/>
            <person name="Sorensen J.L."/>
            <person name="Fitzpatrick D.A."/>
            <person name="Frisvad J.C."/>
            <person name="Nielsen K.L."/>
        </authorList>
    </citation>
    <scope>NUCLEOTIDE SEQUENCE</scope>
    <source>
        <strain evidence="5">IBT 16125</strain>
    </source>
</reference>
<protein>
    <recommendedName>
        <fullName evidence="7">KOW domain-containing protein</fullName>
    </recommendedName>
</protein>
<sequence>MRPQFSVRAVTESKSSNILAIAGPHSPNMQKVIQRTASARKQVQKKLFRAKQQEEMMDRRETTRSRKEYNRAMIDNLKEARHARWEDWQKGDLAPKRDTGLEASTYGAVNAALMHPPRIPKHLRRKHILFAPGDRVCVIRGRDQGKIEEVAQVNEESETLLIKNVNEADINVPEWAKASMGIKSDVLAQNIPVPMDDVRLVFAMTDGNTTKDYLVQHAHAGGPSVERPSWSKVPKYTRYVSGLKIRIPWPTEEEPQYEDGALDTTRMEVEENTWVPSLENPPFPSTIIDELRNKYSRFRTRHDEEYVRKKVLEEYRQEYLTQQAILTPAGELKKMKVEQSIQARQARTDENGNMILDSETTNFIERFMSQNAAPKPSKKAGQAKQTA</sequence>
<gene>
    <name evidence="5" type="ORF">N7458_007810</name>
</gene>
<dbReference type="AlphaFoldDB" id="A0AAD6G179"/>
<dbReference type="InterPro" id="IPR008991">
    <property type="entry name" value="Translation_prot_SH3-like_sf"/>
</dbReference>
<dbReference type="InterPro" id="IPR003256">
    <property type="entry name" value="Ribosomal_uL24"/>
</dbReference>
<dbReference type="CDD" id="cd06089">
    <property type="entry name" value="KOW_RPL26"/>
    <property type="match status" value="1"/>
</dbReference>
<evidence type="ECO:0000256" key="4">
    <source>
        <dbReference type="SAM" id="MobiDB-lite"/>
    </source>
</evidence>
<proteinExistence type="inferred from homology"/>
<dbReference type="EMBL" id="JAPVEA010000007">
    <property type="protein sequence ID" value="KAJ5443938.1"/>
    <property type="molecule type" value="Genomic_DNA"/>
</dbReference>
<evidence type="ECO:0008006" key="7">
    <source>
        <dbReference type="Google" id="ProtNLM"/>
    </source>
</evidence>
<dbReference type="RefSeq" id="XP_056764018.1">
    <property type="nucleotide sequence ID" value="XM_056911192.1"/>
</dbReference>
<comment type="similarity">
    <text evidence="1">Belongs to the universal ribosomal protein uL24 family.</text>
</comment>